<dbReference type="Proteomes" id="UP000257501">
    <property type="component" value="Segment"/>
</dbReference>
<gene>
    <name evidence="1" type="primary">ORF_198</name>
    <name evidence="1" type="ORF">S-TIM4_ORF_198</name>
</gene>
<dbReference type="EMBL" id="MH512890">
    <property type="protein sequence ID" value="AXF41334.1"/>
    <property type="molecule type" value="Genomic_DNA"/>
</dbReference>
<proteinExistence type="predicted"/>
<reference evidence="1 2" key="1">
    <citation type="journal article" date="2011" name="Nature">
        <title>Genomic island variability facilitates Prochlorococcus-virus coexistence.</title>
        <authorList>
            <person name="Avrani S."/>
            <person name="Wurtzel O."/>
            <person name="Sharon I."/>
            <person name="Sorek R."/>
            <person name="Lindell D."/>
        </authorList>
    </citation>
    <scope>NUCLEOTIDE SEQUENCE [LARGE SCALE GENOMIC DNA]</scope>
</reference>
<protein>
    <submittedName>
        <fullName evidence="1">Uncharacterized protein</fullName>
    </submittedName>
</protein>
<sequence length="58" mass="6567">MIPILIATAVTCADIQPLIERARIYEGIDEQSRQEIIEIYQVDFANAVGLECDWDANE</sequence>
<evidence type="ECO:0000313" key="2">
    <source>
        <dbReference type="Proteomes" id="UP000257501"/>
    </source>
</evidence>
<accession>A0A345AWQ1</accession>
<organism evidence="1 2">
    <name type="scientific">Cyanophage S-TIM4</name>
    <dbReference type="NCBI Taxonomy" id="1048189"/>
    <lineage>
        <taxon>Viruses</taxon>
        <taxon>Duplodnaviria</taxon>
        <taxon>Heunggongvirae</taxon>
        <taxon>Uroviricota</taxon>
        <taxon>Caudoviricetes</taxon>
        <taxon>Pantevenvirales</taxon>
        <taxon>Kyanoviridae</taxon>
        <taxon>Thaumasvirus</taxon>
        <taxon>Thaumasvirus stim4</taxon>
    </lineage>
</organism>
<dbReference type="KEGG" id="vg:54997313"/>
<dbReference type="RefSeq" id="YP_009806455.1">
    <property type="nucleotide sequence ID" value="NC_048015.1"/>
</dbReference>
<dbReference type="GeneID" id="54997313"/>
<name>A0A345AWQ1_9CAUD</name>
<keyword evidence="2" id="KW-1185">Reference proteome</keyword>
<evidence type="ECO:0000313" key="1">
    <source>
        <dbReference type="EMBL" id="AXF41334.1"/>
    </source>
</evidence>